<comment type="caution">
    <text evidence="2">The sequence shown here is derived from an EMBL/GenBank/DDBJ whole genome shotgun (WGS) entry which is preliminary data.</text>
</comment>
<name>A0A940DQW0_9BACT</name>
<accession>A0A940DQW0</accession>
<reference evidence="2" key="1">
    <citation type="submission" date="2020-10" db="EMBL/GenBank/DDBJ databases">
        <authorList>
            <person name="Gilroy R."/>
        </authorList>
    </citation>
    <scope>NUCLEOTIDE SEQUENCE</scope>
    <source>
        <strain evidence="2">G3-8215</strain>
    </source>
</reference>
<proteinExistence type="predicted"/>
<keyword evidence="1" id="KW-0732">Signal</keyword>
<evidence type="ECO:0000313" key="3">
    <source>
        <dbReference type="Proteomes" id="UP000725002"/>
    </source>
</evidence>
<organism evidence="2 3">
    <name type="scientific">Candidatus Cryptobacteroides avicola</name>
    <dbReference type="NCBI Taxonomy" id="2840757"/>
    <lineage>
        <taxon>Bacteria</taxon>
        <taxon>Pseudomonadati</taxon>
        <taxon>Bacteroidota</taxon>
        <taxon>Bacteroidia</taxon>
        <taxon>Bacteroidales</taxon>
        <taxon>Candidatus Cryptobacteroides</taxon>
    </lineage>
</organism>
<dbReference type="InterPro" id="IPR032560">
    <property type="entry name" value="DUF4932"/>
</dbReference>
<dbReference type="Pfam" id="PF16286">
    <property type="entry name" value="DUF4932"/>
    <property type="match status" value="1"/>
</dbReference>
<dbReference type="Proteomes" id="UP000725002">
    <property type="component" value="Unassembled WGS sequence"/>
</dbReference>
<dbReference type="AlphaFoldDB" id="A0A940DQW0"/>
<dbReference type="EMBL" id="JADILV010000021">
    <property type="protein sequence ID" value="MBO8483105.1"/>
    <property type="molecule type" value="Genomic_DNA"/>
</dbReference>
<evidence type="ECO:0000256" key="1">
    <source>
        <dbReference type="SAM" id="SignalP"/>
    </source>
</evidence>
<evidence type="ECO:0000313" key="2">
    <source>
        <dbReference type="EMBL" id="MBO8483105.1"/>
    </source>
</evidence>
<feature type="chain" id="PRO_5038050075" evidence="1">
    <location>
        <begin position="20"/>
        <end position="488"/>
    </location>
</feature>
<protein>
    <submittedName>
        <fullName evidence="2">DUF4932 domain-containing protein</fullName>
    </submittedName>
</protein>
<reference evidence="2" key="2">
    <citation type="journal article" date="2021" name="PeerJ">
        <title>Extensive microbial diversity within the chicken gut microbiome revealed by metagenomics and culture.</title>
        <authorList>
            <person name="Gilroy R."/>
            <person name="Ravi A."/>
            <person name="Getino M."/>
            <person name="Pursley I."/>
            <person name="Horton D.L."/>
            <person name="Alikhan N.F."/>
            <person name="Baker D."/>
            <person name="Gharbi K."/>
            <person name="Hall N."/>
            <person name="Watson M."/>
            <person name="Adriaenssens E.M."/>
            <person name="Foster-Nyarko E."/>
            <person name="Jarju S."/>
            <person name="Secka A."/>
            <person name="Antonio M."/>
            <person name="Oren A."/>
            <person name="Chaudhuri R.R."/>
            <person name="La Ragione R."/>
            <person name="Hildebrand F."/>
            <person name="Pallen M.J."/>
        </authorList>
    </citation>
    <scope>NUCLEOTIDE SEQUENCE</scope>
    <source>
        <strain evidence="2">G3-8215</strain>
    </source>
</reference>
<sequence length="488" mass="56530">MKQSLLTVVCLLSCMVCTAETVFSDSRYENRLGNGVSVIVDERVELVSIAFRLAGAMEYVNDRVPEYMTEIDSCFAPYTDHELFTFIRKAREEYNFAYSIPAKSALMLDLSGGRVRISRDWEIEKEFDSADDLYCWTEDLFREYVDLLDDFYRESGFHEFFLSHRDFYTTTVERNTDIPSRVDMSWFERFYGEPAVGVDLYMGLCNGNSNYSIFDVMHRKDWDGRLAIVIGTTDGGDGIPVMLEQHFIAIIHEIAHYYTNPLTDMYYPQMEDAMKAIFPYIKDEMAEIGYGHVETVAGEWINELFTLAYLKDYFESGRCLFSYQHNVAYDEESGYIWMGRAMDFMENFHADRTLYPTVKEFMPQIVAFTNELPEKWDTIAAEFENRHPYVTGIYPAGGVIPEGVDIVRIRFSEPMVKGIQGLMRIDGYEMLPFDFKASYWEDDRTFVIKLGPLEPGRTYGVGLIKGAFFSSDMVSFAKDYKIVFRTGH</sequence>
<feature type="signal peptide" evidence="1">
    <location>
        <begin position="1"/>
        <end position="19"/>
    </location>
</feature>
<gene>
    <name evidence="2" type="ORF">IAB75_03175</name>
</gene>